<dbReference type="InterPro" id="IPR054110">
    <property type="entry name" value="EndoD-like_D2"/>
</dbReference>
<dbReference type="AlphaFoldDB" id="A0A1G8V4C7"/>
<protein>
    <submittedName>
        <fullName evidence="4">Endo-beta-N-acetylglucosaminidase D</fullName>
    </submittedName>
</protein>
<feature type="signal peptide" evidence="1">
    <location>
        <begin position="1"/>
        <end position="31"/>
    </location>
</feature>
<dbReference type="OrthoDB" id="1089471at2"/>
<dbReference type="GO" id="GO:0005829">
    <property type="term" value="C:cytosol"/>
    <property type="evidence" value="ECO:0007669"/>
    <property type="project" value="UniProtKB-SubCell"/>
</dbReference>
<proteinExistence type="predicted"/>
<evidence type="ECO:0000313" key="4">
    <source>
        <dbReference type="EMBL" id="SDJ60215.1"/>
    </source>
</evidence>
<dbReference type="InterPro" id="IPR005201">
    <property type="entry name" value="TIM_ENGase"/>
</dbReference>
<dbReference type="Gene3D" id="3.20.20.80">
    <property type="entry name" value="Glycosidases"/>
    <property type="match status" value="1"/>
</dbReference>
<dbReference type="PANTHER" id="PTHR13246:SF1">
    <property type="entry name" value="CYTOSOLIC ENDO-BETA-N-ACETYLGLUCOSAMINIDASE"/>
    <property type="match status" value="1"/>
</dbReference>
<dbReference type="CDD" id="cd06547">
    <property type="entry name" value="GH85_ENGase"/>
    <property type="match status" value="1"/>
</dbReference>
<dbReference type="STRING" id="417292.SAMN05421806_1011214"/>
<dbReference type="PANTHER" id="PTHR13246">
    <property type="entry name" value="ENDO BETA N-ACETYLGLUCOSAMINIDASE"/>
    <property type="match status" value="1"/>
</dbReference>
<keyword evidence="1" id="KW-0732">Signal</keyword>
<dbReference type="InterPro" id="IPR006311">
    <property type="entry name" value="TAT_signal"/>
</dbReference>
<feature type="domain" description="Cytosolic endo-beta-N-acetylglucosaminidase TIM barrel" evidence="2">
    <location>
        <begin position="132"/>
        <end position="430"/>
    </location>
</feature>
<evidence type="ECO:0000259" key="3">
    <source>
        <dbReference type="Pfam" id="PF21910"/>
    </source>
</evidence>
<evidence type="ECO:0000256" key="1">
    <source>
        <dbReference type="SAM" id="SignalP"/>
    </source>
</evidence>
<dbReference type="InterPro" id="IPR013783">
    <property type="entry name" value="Ig-like_fold"/>
</dbReference>
<dbReference type="GO" id="GO:0005975">
    <property type="term" value="P:carbohydrate metabolic process"/>
    <property type="evidence" value="ECO:0007669"/>
    <property type="project" value="UniProtKB-ARBA"/>
</dbReference>
<keyword evidence="5" id="KW-1185">Reference proteome</keyword>
<dbReference type="InterPro" id="IPR032979">
    <property type="entry name" value="ENGase"/>
</dbReference>
<name>A0A1G8V4C7_9ACTN</name>
<sequence>MTQSRPTRRTVVLSSAAAAAGLLAASGPAHAATASARAAGAGAGRKKAAENLQPYASYWFPDTLPTGTPDPGAVWRSLKAWTPESDPDLAFNRSTVPLAERFTPVPVNTTARAGQGRISSLVSFHPTAGNPSQGHATADYYALTHWSYIDELVFWGGSSGEGIILAPNAPVVDAAHRNGVPVIGNIFLPPAAYGGQLQWTRDLVQKDALGRFPIAEKLVQVATSYGFDGWFVNTETGGGDAALASQMLAFLKELKRLGEPHGLKITWYDSMIKNGSIVWQDALNSQNQDFFLASDTMFLNFNWTTADLSSSGALAQSLDRDRYELWAGVDVEANGWNKAVNWEALFPSGGPHVTSLGFYRPEWTRNHLPEGRTPEQFHAADDQFWTGTSLDPSRPSSGTWRAPATAVADKSTVTSLPFGCTFNTGHGLKWYEDGAARSDAAWNQLGLQDVLPGRRWVVRTTGTRPSVTLDFADAWRGGSSVLVDGTLSAPVVLELHSTRLPLSPDTVVRLAQRAVSGSVRVELGVALREPSEPGAPLTYSFLSAGTAGSGWSTADVRLSSLGTGTIHGLAVRLTGTGAVKWRLGGLLVQNAAETVAAPTALKVDKASGDGQFRLSWQAAPGPVRHYELYRVLADGTRRFLTGTCATAAYVKGLTAAPGEKEIRFDVRSVGEVYTTSAAASTTHPW</sequence>
<dbReference type="GO" id="GO:0033925">
    <property type="term" value="F:mannosyl-glycoprotein endo-beta-N-acetylglucosaminidase activity"/>
    <property type="evidence" value="ECO:0007669"/>
    <property type="project" value="InterPro"/>
</dbReference>
<dbReference type="Pfam" id="PF03644">
    <property type="entry name" value="Glyco_hydro_85"/>
    <property type="match status" value="1"/>
</dbReference>
<evidence type="ECO:0000313" key="5">
    <source>
        <dbReference type="Proteomes" id="UP000199155"/>
    </source>
</evidence>
<organism evidence="4 5">
    <name type="scientific">Streptomyces indicus</name>
    <dbReference type="NCBI Taxonomy" id="417292"/>
    <lineage>
        <taxon>Bacteria</taxon>
        <taxon>Bacillati</taxon>
        <taxon>Actinomycetota</taxon>
        <taxon>Actinomycetes</taxon>
        <taxon>Kitasatosporales</taxon>
        <taxon>Streptomycetaceae</taxon>
        <taxon>Streptomyces</taxon>
    </lineage>
</organism>
<dbReference type="EMBL" id="FNFF01000001">
    <property type="protein sequence ID" value="SDJ60215.1"/>
    <property type="molecule type" value="Genomic_DNA"/>
</dbReference>
<evidence type="ECO:0000259" key="2">
    <source>
        <dbReference type="Pfam" id="PF03644"/>
    </source>
</evidence>
<accession>A0A1G8V4C7</accession>
<dbReference type="PROSITE" id="PS51318">
    <property type="entry name" value="TAT"/>
    <property type="match status" value="1"/>
</dbReference>
<dbReference type="RefSeq" id="WP_093607553.1">
    <property type="nucleotide sequence ID" value="NZ_FNFF01000001.1"/>
</dbReference>
<dbReference type="Pfam" id="PF21910">
    <property type="entry name" value="GH85_C"/>
    <property type="match status" value="1"/>
</dbReference>
<dbReference type="Proteomes" id="UP000199155">
    <property type="component" value="Unassembled WGS sequence"/>
</dbReference>
<gene>
    <name evidence="4" type="ORF">SAMN05421806_1011214</name>
</gene>
<feature type="domain" description="Endo-beta-N-acetylglucosaminidase D-like D2" evidence="3">
    <location>
        <begin position="607"/>
        <end position="685"/>
    </location>
</feature>
<dbReference type="Gene3D" id="2.60.40.10">
    <property type="entry name" value="Immunoglobulins"/>
    <property type="match status" value="1"/>
</dbReference>
<reference evidence="4 5" key="1">
    <citation type="submission" date="2016-10" db="EMBL/GenBank/DDBJ databases">
        <authorList>
            <person name="de Groot N.N."/>
        </authorList>
    </citation>
    <scope>NUCLEOTIDE SEQUENCE [LARGE SCALE GENOMIC DNA]</scope>
    <source>
        <strain evidence="4 5">CGMCC 4.5727</strain>
    </source>
</reference>
<dbReference type="Gene3D" id="2.60.120.260">
    <property type="entry name" value="Galactose-binding domain-like"/>
    <property type="match status" value="1"/>
</dbReference>
<feature type="chain" id="PRO_5011672788" evidence="1">
    <location>
        <begin position="32"/>
        <end position="685"/>
    </location>
</feature>